<evidence type="ECO:0000313" key="1">
    <source>
        <dbReference type="EMBL" id="KAK4104879.1"/>
    </source>
</evidence>
<reference evidence="1" key="1">
    <citation type="journal article" date="2023" name="Mol. Phylogenet. Evol.">
        <title>Genome-scale phylogeny and comparative genomics of the fungal order Sordariales.</title>
        <authorList>
            <person name="Hensen N."/>
            <person name="Bonometti L."/>
            <person name="Westerberg I."/>
            <person name="Brannstrom I.O."/>
            <person name="Guillou S."/>
            <person name="Cros-Aarteil S."/>
            <person name="Calhoun S."/>
            <person name="Haridas S."/>
            <person name="Kuo A."/>
            <person name="Mondo S."/>
            <person name="Pangilinan J."/>
            <person name="Riley R."/>
            <person name="LaButti K."/>
            <person name="Andreopoulos B."/>
            <person name="Lipzen A."/>
            <person name="Chen C."/>
            <person name="Yan M."/>
            <person name="Daum C."/>
            <person name="Ng V."/>
            <person name="Clum A."/>
            <person name="Steindorff A."/>
            <person name="Ohm R.A."/>
            <person name="Martin F."/>
            <person name="Silar P."/>
            <person name="Natvig D.O."/>
            <person name="Lalanne C."/>
            <person name="Gautier V."/>
            <person name="Ament-Velasquez S.L."/>
            <person name="Kruys A."/>
            <person name="Hutchinson M.I."/>
            <person name="Powell A.J."/>
            <person name="Barry K."/>
            <person name="Miller A.N."/>
            <person name="Grigoriev I.V."/>
            <person name="Debuchy R."/>
            <person name="Gladieux P."/>
            <person name="Hiltunen Thoren M."/>
            <person name="Johannesson H."/>
        </authorList>
    </citation>
    <scope>NUCLEOTIDE SEQUENCE</scope>
    <source>
        <strain evidence="1">CBS 757.83</strain>
    </source>
</reference>
<accession>A0AAN6T5J6</accession>
<protein>
    <submittedName>
        <fullName evidence="1">Uncharacterized protein</fullName>
    </submittedName>
</protein>
<keyword evidence="2" id="KW-1185">Reference proteome</keyword>
<proteinExistence type="predicted"/>
<sequence>MPIQETFSFQFANHLSSRLNRDKDRQAVNWMSKLVDNVHHCQRAGVTYGLGSWKYTVLRTSYSDEADTLWPMAIDRLKLWVTRYFVHYNRLIDGKPDPSADEDIASRFVLNVLDDANTVAEIKALNLPDDLSRASQEHFRSLSRISTHGRKGFSATLSAVRWDNPRFYDFLVIDEGAFRSLAALPAETPPLDIVPREERLTRIALYSDAYVWLVDSQAVNSFVSFEHVQASSATADWANRCHNGWLKLEPMRLDNAWFERLARSQDEHWVFERYEREQGSGDWWFEPS</sequence>
<evidence type="ECO:0000313" key="2">
    <source>
        <dbReference type="Proteomes" id="UP001305647"/>
    </source>
</evidence>
<comment type="caution">
    <text evidence="1">The sequence shown here is derived from an EMBL/GenBank/DDBJ whole genome shotgun (WGS) entry which is preliminary data.</text>
</comment>
<reference evidence="1" key="2">
    <citation type="submission" date="2023-05" db="EMBL/GenBank/DDBJ databases">
        <authorList>
            <consortium name="Lawrence Berkeley National Laboratory"/>
            <person name="Steindorff A."/>
            <person name="Hensen N."/>
            <person name="Bonometti L."/>
            <person name="Westerberg I."/>
            <person name="Brannstrom I.O."/>
            <person name="Guillou S."/>
            <person name="Cros-Aarteil S."/>
            <person name="Calhoun S."/>
            <person name="Haridas S."/>
            <person name="Kuo A."/>
            <person name="Mondo S."/>
            <person name="Pangilinan J."/>
            <person name="Riley R."/>
            <person name="Labutti K."/>
            <person name="Andreopoulos B."/>
            <person name="Lipzen A."/>
            <person name="Chen C."/>
            <person name="Yanf M."/>
            <person name="Daum C."/>
            <person name="Ng V."/>
            <person name="Clum A."/>
            <person name="Ohm R."/>
            <person name="Martin F."/>
            <person name="Silar P."/>
            <person name="Natvig D."/>
            <person name="Lalanne C."/>
            <person name="Gautier V."/>
            <person name="Ament-Velasquez S.L."/>
            <person name="Kruys A."/>
            <person name="Hutchinson M.I."/>
            <person name="Powell A.J."/>
            <person name="Barry K."/>
            <person name="Miller A.N."/>
            <person name="Grigoriev I.V."/>
            <person name="Debuchy R."/>
            <person name="Gladieux P."/>
            <person name="Thoren M.H."/>
            <person name="Johannesson H."/>
        </authorList>
    </citation>
    <scope>NUCLEOTIDE SEQUENCE</scope>
    <source>
        <strain evidence="1">CBS 757.83</strain>
    </source>
</reference>
<organism evidence="1 2">
    <name type="scientific">Parathielavia hyrcaniae</name>
    <dbReference type="NCBI Taxonomy" id="113614"/>
    <lineage>
        <taxon>Eukaryota</taxon>
        <taxon>Fungi</taxon>
        <taxon>Dikarya</taxon>
        <taxon>Ascomycota</taxon>
        <taxon>Pezizomycotina</taxon>
        <taxon>Sordariomycetes</taxon>
        <taxon>Sordariomycetidae</taxon>
        <taxon>Sordariales</taxon>
        <taxon>Chaetomiaceae</taxon>
        <taxon>Parathielavia</taxon>
    </lineage>
</organism>
<gene>
    <name evidence="1" type="ORF">N658DRAFT_513664</name>
</gene>
<dbReference type="AlphaFoldDB" id="A0AAN6T5J6"/>
<name>A0AAN6T5J6_9PEZI</name>
<dbReference type="EMBL" id="MU863626">
    <property type="protein sequence ID" value="KAK4104879.1"/>
    <property type="molecule type" value="Genomic_DNA"/>
</dbReference>
<dbReference type="Proteomes" id="UP001305647">
    <property type="component" value="Unassembled WGS sequence"/>
</dbReference>